<sequence>MISKLPGPITFLSNEILCIIFNELPNQKEQFILGITSKQMWRNYLKVIQEPTNYIFVSHNPTRFFYSERDPIKYEFLRIEMTKKITKKQKNNDIGASYGIVRFDKKNQRCMRCKRESLICDTENECFICKKNNIPCIKKKEYINKRIYKDKKGIMYCKLLDDYWRTKNLDLVHIHVNDIKELGKRICDKCNKRKFCCVNSIVNNNCCGIESCLSMNVINPPIDGSFNQFSFFNLQLRYTHQHILCEDCFESWPKTINLTFCNNSTWKNLEENKIYKI</sequence>
<reference evidence="1 2" key="1">
    <citation type="submission" date="2021-06" db="EMBL/GenBank/DDBJ databases">
        <authorList>
            <person name="Kallberg Y."/>
            <person name="Tangrot J."/>
            <person name="Rosling A."/>
        </authorList>
    </citation>
    <scope>NUCLEOTIDE SEQUENCE [LARGE SCALE GENOMIC DNA]</scope>
    <source>
        <strain evidence="1 2">120-4 pot B 10/14</strain>
    </source>
</reference>
<evidence type="ECO:0000313" key="2">
    <source>
        <dbReference type="Proteomes" id="UP000789901"/>
    </source>
</evidence>
<comment type="caution">
    <text evidence="1">The sequence shown here is derived from an EMBL/GenBank/DDBJ whole genome shotgun (WGS) entry which is preliminary data.</text>
</comment>
<gene>
    <name evidence="1" type="ORF">GMARGA_LOCUS37412</name>
</gene>
<dbReference type="EMBL" id="CAJVQB010077932">
    <property type="protein sequence ID" value="CAG8845017.1"/>
    <property type="molecule type" value="Genomic_DNA"/>
</dbReference>
<dbReference type="Proteomes" id="UP000789901">
    <property type="component" value="Unassembled WGS sequence"/>
</dbReference>
<proteinExistence type="predicted"/>
<evidence type="ECO:0000313" key="1">
    <source>
        <dbReference type="EMBL" id="CAG8845017.1"/>
    </source>
</evidence>
<protein>
    <submittedName>
        <fullName evidence="1">38385_t:CDS:1</fullName>
    </submittedName>
</protein>
<organism evidence="1 2">
    <name type="scientific">Gigaspora margarita</name>
    <dbReference type="NCBI Taxonomy" id="4874"/>
    <lineage>
        <taxon>Eukaryota</taxon>
        <taxon>Fungi</taxon>
        <taxon>Fungi incertae sedis</taxon>
        <taxon>Mucoromycota</taxon>
        <taxon>Glomeromycotina</taxon>
        <taxon>Glomeromycetes</taxon>
        <taxon>Diversisporales</taxon>
        <taxon>Gigasporaceae</taxon>
        <taxon>Gigaspora</taxon>
    </lineage>
</organism>
<keyword evidence="2" id="KW-1185">Reference proteome</keyword>
<accession>A0ABN7X222</accession>
<name>A0ABN7X222_GIGMA</name>